<protein>
    <submittedName>
        <fullName evidence="1">Uncharacterized protein</fullName>
    </submittedName>
</protein>
<accession>A0ABV7ZG43</accession>
<dbReference type="RefSeq" id="WP_104751688.1">
    <property type="nucleotide sequence ID" value="NZ_FZMF01000004.1"/>
</dbReference>
<comment type="caution">
    <text evidence="1">The sequence shown here is derived from an EMBL/GenBank/DDBJ whole genome shotgun (WGS) entry which is preliminary data.</text>
</comment>
<organism evidence="1 2">
    <name type="scientific">Helicobacter baculiformis</name>
    <dbReference type="NCBI Taxonomy" id="427351"/>
    <lineage>
        <taxon>Bacteria</taxon>
        <taxon>Pseudomonadati</taxon>
        <taxon>Campylobacterota</taxon>
        <taxon>Epsilonproteobacteria</taxon>
        <taxon>Campylobacterales</taxon>
        <taxon>Helicobacteraceae</taxon>
        <taxon>Helicobacter</taxon>
    </lineage>
</organism>
<name>A0ABV7ZG43_9HELI</name>
<keyword evidence="2" id="KW-1185">Reference proteome</keyword>
<sequence length="250" mass="28311">MLNPISALLSLQQLQNLLKDNPQHFNATLPLLLKVLEKKGAQKYLLQLGNQIVETKSQKPLIVGQNYWALMQKSSVGAIMLSNLTPQPKIVAQLKNAPLTLEIKDLPTLLSQEDFKGYKETLIQHLTHATTKQDFLLLGNLLLSLQHQVASFVIRDNHKEALLQFKPKKAKQQRLDFYALYPHLGPLQGSIIFHDPGLELYLNVAYESVRTLLQAHQHKLRGFENVHIATATNSIEPLFDFEESLLDTRG</sequence>
<evidence type="ECO:0000313" key="2">
    <source>
        <dbReference type="Proteomes" id="UP001595783"/>
    </source>
</evidence>
<gene>
    <name evidence="1" type="ORF">ACFOPX_01185</name>
</gene>
<reference evidence="2" key="1">
    <citation type="journal article" date="2019" name="Int. J. Syst. Evol. Microbiol.">
        <title>The Global Catalogue of Microorganisms (GCM) 10K type strain sequencing project: providing services to taxonomists for standard genome sequencing and annotation.</title>
        <authorList>
            <consortium name="The Broad Institute Genomics Platform"/>
            <consortium name="The Broad Institute Genome Sequencing Center for Infectious Disease"/>
            <person name="Wu L."/>
            <person name="Ma J."/>
        </authorList>
    </citation>
    <scope>NUCLEOTIDE SEQUENCE [LARGE SCALE GENOMIC DNA]</scope>
    <source>
        <strain evidence="2">CCUG 53816</strain>
    </source>
</reference>
<evidence type="ECO:0000313" key="1">
    <source>
        <dbReference type="EMBL" id="MFC3847150.1"/>
    </source>
</evidence>
<dbReference type="EMBL" id="JBHRZO010000005">
    <property type="protein sequence ID" value="MFC3847150.1"/>
    <property type="molecule type" value="Genomic_DNA"/>
</dbReference>
<dbReference type="Proteomes" id="UP001595783">
    <property type="component" value="Unassembled WGS sequence"/>
</dbReference>
<proteinExistence type="predicted"/>